<proteinExistence type="predicted"/>
<dbReference type="InterPro" id="IPR012373">
    <property type="entry name" value="Ferrdict_sens_TM"/>
</dbReference>
<dbReference type="RefSeq" id="WP_024570788.1">
    <property type="nucleotide sequence ID" value="NZ_CP026544.1"/>
</dbReference>
<sequence length="328" mass="36437">MSSSQADLPSEVIDAAIDWAVRLLFNEPSDEMRQRFLVWEGADPRHRLAWQRIQSLRDGFPRVPAKLAVETLRNAETIRGRRQAGRRQAIKLLGLGGVSAFGLSMAYRESPWRSWAADVRTGVGEQRRLALEDGTIVVLNTETALDIRFDRQHRDVLLRRGEILVTTGHDGDAARPFRVQTPFGAMRALGTRFAVRLEADRACVSVQQGAVALHDGKAPSQAVATPGTKWTMTQDTSALSDAAALSPDSWANGLLSGSNMRLADVLAELARYRHGRIDCDPAVADLVISGAYRIDDTDRTLRFLEKALPIRVSYFTRYWIRVGPRVHA</sequence>
<accession>A0A2L0X146</accession>
<dbReference type="EMBL" id="CP037901">
    <property type="protein sequence ID" value="QBP12498.1"/>
    <property type="molecule type" value="Genomic_DNA"/>
</dbReference>
<name>A0A2L0X146_9BURK</name>
<dbReference type="Proteomes" id="UP000253772">
    <property type="component" value="Chromosome c2"/>
</dbReference>
<dbReference type="GO" id="GO:0016989">
    <property type="term" value="F:sigma factor antagonist activity"/>
    <property type="evidence" value="ECO:0007669"/>
    <property type="project" value="TreeGrafter"/>
</dbReference>
<dbReference type="PANTHER" id="PTHR30273:SF2">
    <property type="entry name" value="PROTEIN FECR"/>
    <property type="match status" value="1"/>
</dbReference>
<dbReference type="InterPro" id="IPR032623">
    <property type="entry name" value="FecR_N"/>
</dbReference>
<protein>
    <submittedName>
        <fullName evidence="1">DUF4880 domain-containing protein</fullName>
    </submittedName>
</protein>
<dbReference type="OrthoDB" id="1100567at2"/>
<reference evidence="1 2" key="1">
    <citation type="submission" date="2019-03" db="EMBL/GenBank/DDBJ databases">
        <title>Comparative insights into the high quality Complete genome sequence of highly metal resistant Cupriavidus metallidurans strain BS1 isolated from a gold-copper mine.</title>
        <authorList>
            <person name="Mazhar H.S."/>
            <person name="Rensing C."/>
        </authorList>
    </citation>
    <scope>NUCLEOTIDE SEQUENCE [LARGE SCALE GENOMIC DNA]</scope>
    <source>
        <strain evidence="1 2">BS1</strain>
    </source>
</reference>
<dbReference type="InterPro" id="IPR006860">
    <property type="entry name" value="FecR"/>
</dbReference>
<organism evidence="1 2">
    <name type="scientific">Cupriavidus metallidurans</name>
    <dbReference type="NCBI Taxonomy" id="119219"/>
    <lineage>
        <taxon>Bacteria</taxon>
        <taxon>Pseudomonadati</taxon>
        <taxon>Pseudomonadota</taxon>
        <taxon>Betaproteobacteria</taxon>
        <taxon>Burkholderiales</taxon>
        <taxon>Burkholderiaceae</taxon>
        <taxon>Cupriavidus</taxon>
    </lineage>
</organism>
<evidence type="ECO:0000313" key="1">
    <source>
        <dbReference type="EMBL" id="QBP12498.1"/>
    </source>
</evidence>
<dbReference type="PANTHER" id="PTHR30273">
    <property type="entry name" value="PERIPLASMIC SIGNAL SENSOR AND SIGMA FACTOR ACTIVATOR FECR-RELATED"/>
    <property type="match status" value="1"/>
</dbReference>
<dbReference type="PIRSF" id="PIRSF018266">
    <property type="entry name" value="FecR"/>
    <property type="match status" value="1"/>
</dbReference>
<dbReference type="Gene3D" id="2.60.120.1440">
    <property type="match status" value="1"/>
</dbReference>
<gene>
    <name evidence="1" type="ORF">DDF84_022470</name>
</gene>
<dbReference type="Pfam" id="PF04773">
    <property type="entry name" value="FecR"/>
    <property type="match status" value="1"/>
</dbReference>
<evidence type="ECO:0000313" key="2">
    <source>
        <dbReference type="Proteomes" id="UP000253772"/>
    </source>
</evidence>
<dbReference type="Pfam" id="PF16220">
    <property type="entry name" value="DUF4880"/>
    <property type="match status" value="1"/>
</dbReference>
<dbReference type="AlphaFoldDB" id="A0A2L0X146"/>